<feature type="region of interest" description="Disordered" evidence="1">
    <location>
        <begin position="60"/>
        <end position="80"/>
    </location>
</feature>
<dbReference type="OrthoDB" id="517692at2"/>
<dbReference type="Proteomes" id="UP000232003">
    <property type="component" value="Chromosome"/>
</dbReference>
<name>A0A2K8T2I5_9NOSO</name>
<dbReference type="EMBL" id="CP024785">
    <property type="protein sequence ID" value="AUB41918.1"/>
    <property type="molecule type" value="Genomic_DNA"/>
</dbReference>
<sequence length="80" mass="9146">MQVLLLFMSRKRKPVSFRIDELVVETLSKLAREENTSVNRYIETHFFRLGKERGFISPDAQLIGETRGGDTTKGTDADDN</sequence>
<accession>A0A2K8T2I5</accession>
<dbReference type="AlphaFoldDB" id="A0A2K8T2I5"/>
<keyword evidence="3" id="KW-1185">Reference proteome</keyword>
<dbReference type="RefSeq" id="WP_100902141.1">
    <property type="nucleotide sequence ID" value="NZ_CAWNNC010000001.1"/>
</dbReference>
<evidence type="ECO:0000256" key="1">
    <source>
        <dbReference type="SAM" id="MobiDB-lite"/>
    </source>
</evidence>
<reference evidence="2 3" key="1">
    <citation type="submission" date="2017-11" db="EMBL/GenBank/DDBJ databases">
        <title>Complete genome of a free-living desiccation-tolerant cyanobacterium and its photosynthetic adaptation to extreme terrestrial habitat.</title>
        <authorList>
            <person name="Shang J."/>
        </authorList>
    </citation>
    <scope>NUCLEOTIDE SEQUENCE [LARGE SCALE GENOMIC DNA]</scope>
    <source>
        <strain evidence="2 3">CCNUN1</strain>
    </source>
</reference>
<evidence type="ECO:0000313" key="3">
    <source>
        <dbReference type="Proteomes" id="UP000232003"/>
    </source>
</evidence>
<gene>
    <name evidence="2" type="ORF">COO91_08009</name>
</gene>
<proteinExistence type="predicted"/>
<organism evidence="2 3">
    <name type="scientific">Nostoc flagelliforme CCNUN1</name>
    <dbReference type="NCBI Taxonomy" id="2038116"/>
    <lineage>
        <taxon>Bacteria</taxon>
        <taxon>Bacillati</taxon>
        <taxon>Cyanobacteriota</taxon>
        <taxon>Cyanophyceae</taxon>
        <taxon>Nostocales</taxon>
        <taxon>Nostocaceae</taxon>
        <taxon>Nostoc</taxon>
    </lineage>
</organism>
<feature type="compositionally biased region" description="Basic and acidic residues" evidence="1">
    <location>
        <begin position="67"/>
        <end position="80"/>
    </location>
</feature>
<dbReference type="KEGG" id="nfl:COO91_08009"/>
<protein>
    <recommendedName>
        <fullName evidence="4">Toxin-antitoxin system HicB family antitoxin</fullName>
    </recommendedName>
</protein>
<evidence type="ECO:0000313" key="2">
    <source>
        <dbReference type="EMBL" id="AUB41918.1"/>
    </source>
</evidence>
<evidence type="ECO:0008006" key="4">
    <source>
        <dbReference type="Google" id="ProtNLM"/>
    </source>
</evidence>